<dbReference type="InterPro" id="IPR039564">
    <property type="entry name" value="Peptidase_C39-like"/>
</dbReference>
<dbReference type="SUPFAM" id="SSF54001">
    <property type="entry name" value="Cysteine proteinases"/>
    <property type="match status" value="1"/>
</dbReference>
<gene>
    <name evidence="2" type="ORF">A3D46_03155</name>
</gene>
<dbReference type="EMBL" id="MHMD01000013">
    <property type="protein sequence ID" value="OGZ21884.1"/>
    <property type="molecule type" value="Genomic_DNA"/>
</dbReference>
<dbReference type="Pfam" id="PF13529">
    <property type="entry name" value="Peptidase_C39_2"/>
    <property type="match status" value="1"/>
</dbReference>
<evidence type="ECO:0000313" key="2">
    <source>
        <dbReference type="EMBL" id="OGZ21884.1"/>
    </source>
</evidence>
<accession>A0A1G2E7N8</accession>
<dbReference type="Proteomes" id="UP000178703">
    <property type="component" value="Unassembled WGS sequence"/>
</dbReference>
<comment type="caution">
    <text evidence="2">The sequence shown here is derived from an EMBL/GenBank/DDBJ whole genome shotgun (WGS) entry which is preliminary data.</text>
</comment>
<proteinExistence type="predicted"/>
<organism evidence="2 3">
    <name type="scientific">Candidatus Nealsonbacteria bacterium RIFCSPHIGHO2_02_FULL_43_13</name>
    <dbReference type="NCBI Taxonomy" id="1801668"/>
    <lineage>
        <taxon>Bacteria</taxon>
        <taxon>Candidatus Nealsoniibacteriota</taxon>
    </lineage>
</organism>
<evidence type="ECO:0000259" key="1">
    <source>
        <dbReference type="Pfam" id="PF13529"/>
    </source>
</evidence>
<name>A0A1G2E7N8_9BACT</name>
<sequence>MPKIVFSENFYRPQENPAWCGPAVIQMILAVSDSDIEKPQPEIAGEVCLPWWGTAQEMMFAYLSRFFGNIDFKDNASIEDIKQRLNSGYTVVVNWWDNLDASEESPEDGHYSLIVDYDDEAQTLTLADPISSRGIWRIAQKDFENLWFDFLDPQRKKQVKGWMLWVDPKSKI</sequence>
<dbReference type="STRING" id="1801668.A3D46_03155"/>
<reference evidence="2 3" key="1">
    <citation type="journal article" date="2016" name="Nat. Commun.">
        <title>Thousands of microbial genomes shed light on interconnected biogeochemical processes in an aquifer system.</title>
        <authorList>
            <person name="Anantharaman K."/>
            <person name="Brown C.T."/>
            <person name="Hug L.A."/>
            <person name="Sharon I."/>
            <person name="Castelle C.J."/>
            <person name="Probst A.J."/>
            <person name="Thomas B.C."/>
            <person name="Singh A."/>
            <person name="Wilkins M.J."/>
            <person name="Karaoz U."/>
            <person name="Brodie E.L."/>
            <person name="Williams K.H."/>
            <person name="Hubbard S.S."/>
            <person name="Banfield J.F."/>
        </authorList>
    </citation>
    <scope>NUCLEOTIDE SEQUENCE [LARGE SCALE GENOMIC DNA]</scope>
</reference>
<dbReference type="InterPro" id="IPR038765">
    <property type="entry name" value="Papain-like_cys_pep_sf"/>
</dbReference>
<dbReference type="AlphaFoldDB" id="A0A1G2E7N8"/>
<protein>
    <recommendedName>
        <fullName evidence="1">Peptidase C39-like domain-containing protein</fullName>
    </recommendedName>
</protein>
<dbReference type="Gene3D" id="3.90.70.10">
    <property type="entry name" value="Cysteine proteinases"/>
    <property type="match status" value="1"/>
</dbReference>
<feature type="domain" description="Peptidase C39-like" evidence="1">
    <location>
        <begin position="11"/>
        <end position="129"/>
    </location>
</feature>
<evidence type="ECO:0000313" key="3">
    <source>
        <dbReference type="Proteomes" id="UP000178703"/>
    </source>
</evidence>